<sequence length="65" mass="6909">MTELGETFFIPAGLQMTIGATPVFGVRKHPQPTSAAFIRDPAVGVANVLYLRGFSGTSMAPQFIP</sequence>
<organism evidence="1 2">
    <name type="scientific">Acidiferrobacter thiooxydans</name>
    <dbReference type="NCBI Taxonomy" id="163359"/>
    <lineage>
        <taxon>Bacteria</taxon>
        <taxon>Pseudomonadati</taxon>
        <taxon>Pseudomonadota</taxon>
        <taxon>Gammaproteobacteria</taxon>
        <taxon>Acidiferrobacterales</taxon>
        <taxon>Acidiferrobacteraceae</taxon>
        <taxon>Acidiferrobacter</taxon>
    </lineage>
</organism>
<dbReference type="EMBL" id="PSYR01000001">
    <property type="protein sequence ID" value="RCN58544.1"/>
    <property type="molecule type" value="Genomic_DNA"/>
</dbReference>
<gene>
    <name evidence="1" type="ORF">C4900_01755</name>
</gene>
<comment type="caution">
    <text evidence="1">The sequence shown here is derived from an EMBL/GenBank/DDBJ whole genome shotgun (WGS) entry which is preliminary data.</text>
</comment>
<protein>
    <submittedName>
        <fullName evidence="1">Uncharacterized protein</fullName>
    </submittedName>
</protein>
<dbReference type="AlphaFoldDB" id="A0A368HGL4"/>
<reference evidence="1 2" key="1">
    <citation type="submission" date="2018-02" db="EMBL/GenBank/DDBJ databases">
        <title>Insights into the biology of acidophilic members of the Acidiferrobacteraceae family derived from comparative genomic analyses.</title>
        <authorList>
            <person name="Issotta F."/>
            <person name="Thyssen C."/>
            <person name="Mena C."/>
            <person name="Moya A."/>
            <person name="Bellenberg S."/>
            <person name="Sproer C."/>
            <person name="Covarrubias P.C."/>
            <person name="Sand W."/>
            <person name="Quatrini R."/>
            <person name="Vera M."/>
        </authorList>
    </citation>
    <scope>NUCLEOTIDE SEQUENCE [LARGE SCALE GENOMIC DNA]</scope>
    <source>
        <strain evidence="2">m-1</strain>
    </source>
</reference>
<accession>A0A368HGL4</accession>
<evidence type="ECO:0000313" key="1">
    <source>
        <dbReference type="EMBL" id="RCN58544.1"/>
    </source>
</evidence>
<dbReference type="Proteomes" id="UP000253250">
    <property type="component" value="Unassembled WGS sequence"/>
</dbReference>
<keyword evidence="2" id="KW-1185">Reference proteome</keyword>
<evidence type="ECO:0000313" key="2">
    <source>
        <dbReference type="Proteomes" id="UP000253250"/>
    </source>
</evidence>
<name>A0A368HGL4_9GAMM</name>
<proteinExistence type="predicted"/>